<sequence length="254" mass="28077">MGLLFIFVVMFGACSVSASDTDLKCTNPHEVPDCLFACPPQRTCRNYKYALPCIPPSEPCKPQCVCEDGYARNLDGICITIAQCEQCYGYTQHFTCNGPYDEHCQGSCVCDDGYVRDANNTCVSTSPPPVIASPPPPPTGPANPPTRPVNPPTSSGPELYCPGAEGIMADSAEPPTAEQTKPTAKISSSVRKKLVKVYIWIIALYGCETWTVTERDRERLEAFKMWCWRKIEKISWTENKSNEEVLNMAKKDLC</sequence>
<comment type="caution">
    <text evidence="1">The sequence shown here is derived from an EMBL/GenBank/DDBJ whole genome shotgun (WGS) entry which is preliminary data.</text>
</comment>
<proteinExistence type="predicted"/>
<gene>
    <name evidence="1" type="ORF">MSG28_014124</name>
</gene>
<evidence type="ECO:0000313" key="2">
    <source>
        <dbReference type="Proteomes" id="UP001064048"/>
    </source>
</evidence>
<reference evidence="1 2" key="1">
    <citation type="journal article" date="2022" name="Genome Biol. Evol.">
        <title>The Spruce Budworm Genome: Reconstructing the Evolutionary History of Antifreeze Proteins.</title>
        <authorList>
            <person name="Beliveau C."/>
            <person name="Gagne P."/>
            <person name="Picq S."/>
            <person name="Vernygora O."/>
            <person name="Keeling C.I."/>
            <person name="Pinkney K."/>
            <person name="Doucet D."/>
            <person name="Wen F."/>
            <person name="Johnston J.S."/>
            <person name="Maaroufi H."/>
            <person name="Boyle B."/>
            <person name="Laroche J."/>
            <person name="Dewar K."/>
            <person name="Juretic N."/>
            <person name="Blackburn G."/>
            <person name="Nisole A."/>
            <person name="Brunet B."/>
            <person name="Brandao M."/>
            <person name="Lumley L."/>
            <person name="Duan J."/>
            <person name="Quan G."/>
            <person name="Lucarotti C.J."/>
            <person name="Roe A.D."/>
            <person name="Sperling F.A.H."/>
            <person name="Levesque R.C."/>
            <person name="Cusson M."/>
        </authorList>
    </citation>
    <scope>NUCLEOTIDE SEQUENCE [LARGE SCALE GENOMIC DNA]</scope>
    <source>
        <strain evidence="1">Glfc:IPQL:Cfum</strain>
    </source>
</reference>
<dbReference type="EMBL" id="CM046125">
    <property type="protein sequence ID" value="KAI8423036.1"/>
    <property type="molecule type" value="Genomic_DNA"/>
</dbReference>
<accession>A0ACC0JFV5</accession>
<organism evidence="1 2">
    <name type="scientific">Choristoneura fumiferana</name>
    <name type="common">Spruce budworm moth</name>
    <name type="synonym">Archips fumiferana</name>
    <dbReference type="NCBI Taxonomy" id="7141"/>
    <lineage>
        <taxon>Eukaryota</taxon>
        <taxon>Metazoa</taxon>
        <taxon>Ecdysozoa</taxon>
        <taxon>Arthropoda</taxon>
        <taxon>Hexapoda</taxon>
        <taxon>Insecta</taxon>
        <taxon>Pterygota</taxon>
        <taxon>Neoptera</taxon>
        <taxon>Endopterygota</taxon>
        <taxon>Lepidoptera</taxon>
        <taxon>Glossata</taxon>
        <taxon>Ditrysia</taxon>
        <taxon>Tortricoidea</taxon>
        <taxon>Tortricidae</taxon>
        <taxon>Tortricinae</taxon>
        <taxon>Choristoneura</taxon>
    </lineage>
</organism>
<dbReference type="Proteomes" id="UP001064048">
    <property type="component" value="Chromosome 25"/>
</dbReference>
<evidence type="ECO:0000313" key="1">
    <source>
        <dbReference type="EMBL" id="KAI8423036.1"/>
    </source>
</evidence>
<keyword evidence="2" id="KW-1185">Reference proteome</keyword>
<name>A0ACC0JFV5_CHOFU</name>
<protein>
    <submittedName>
        <fullName evidence="1">Uncharacterized protein</fullName>
    </submittedName>
</protein>